<evidence type="ECO:0000256" key="1">
    <source>
        <dbReference type="SAM" id="MobiDB-lite"/>
    </source>
</evidence>
<protein>
    <submittedName>
        <fullName evidence="2">Uncharacterized protein</fullName>
    </submittedName>
</protein>
<dbReference type="AlphaFoldDB" id="A0A8J4BZL4"/>
<feature type="region of interest" description="Disordered" evidence="1">
    <location>
        <begin position="75"/>
        <end position="133"/>
    </location>
</feature>
<comment type="caution">
    <text evidence="2">The sequence shown here is derived from an EMBL/GenBank/DDBJ whole genome shotgun (WGS) entry which is preliminary data.</text>
</comment>
<gene>
    <name evidence="2" type="ORF">Vafri_21832</name>
</gene>
<feature type="region of interest" description="Disordered" evidence="1">
    <location>
        <begin position="426"/>
        <end position="485"/>
    </location>
</feature>
<name>A0A8J4BZL4_9CHLO</name>
<sequence length="501" mass="52145">MIHPTSAISVARLACCADDSTDQGSCRIRLPASVWAAAGISYHKPVVVSIPCDDAGQPWRLLCIAALDSEEVSFFPNPAPNTPLTPRTPQPLSPSPQTPATPAAVLAAVPPPPHQQRTPPVTSQKQRPQSSRRCPIVAARAVVDPTVVLPPPDRMLHQLRELLMQPTGPSAEVTACRGTAIPAAAEARVRVLPGQEHLVTPRMSFKLHQALVLPGCWLRMSPSCHVEVISVLPEPQFPDQPLRIVPSTRLVLVSRTGAPPPQEQQEQEVHQHSSDMQLPEAHTPGRGRRGELKLHSELKKSVPGPASAEVHGLRDSAGGMWEDACGSSKSEAVLAFEGVHPPHVQDVEPSSVHECKNNPSAAGKYGRGNVRQTTAKGAAGRNIGPLKPCSSSQSTATAATATAAAVVAAAAAAAAAVEPSQLELTAEGADGVNPDEVKALVSDKSQGKAKAKSKAGSASGPGLKTGKSGSKSRSGNKGSNSGALTSSASLFDALRDLGDDD</sequence>
<evidence type="ECO:0000313" key="3">
    <source>
        <dbReference type="Proteomes" id="UP000747399"/>
    </source>
</evidence>
<reference evidence="2" key="1">
    <citation type="journal article" date="2021" name="Proc. Natl. Acad. Sci. U.S.A.">
        <title>Three genomes in the algal genus Volvox reveal the fate of a haploid sex-determining region after a transition to homothallism.</title>
        <authorList>
            <person name="Yamamoto K."/>
            <person name="Hamaji T."/>
            <person name="Kawai-Toyooka H."/>
            <person name="Matsuzaki R."/>
            <person name="Takahashi F."/>
            <person name="Nishimura Y."/>
            <person name="Kawachi M."/>
            <person name="Noguchi H."/>
            <person name="Minakuchi Y."/>
            <person name="Umen J.G."/>
            <person name="Toyoda A."/>
            <person name="Nozaki H."/>
        </authorList>
    </citation>
    <scope>NUCLEOTIDE SEQUENCE</scope>
    <source>
        <strain evidence="2">NIES-3780</strain>
    </source>
</reference>
<evidence type="ECO:0000313" key="2">
    <source>
        <dbReference type="EMBL" id="GIL68575.1"/>
    </source>
</evidence>
<organism evidence="2 3">
    <name type="scientific">Volvox africanus</name>
    <dbReference type="NCBI Taxonomy" id="51714"/>
    <lineage>
        <taxon>Eukaryota</taxon>
        <taxon>Viridiplantae</taxon>
        <taxon>Chlorophyta</taxon>
        <taxon>core chlorophytes</taxon>
        <taxon>Chlorophyceae</taxon>
        <taxon>CS clade</taxon>
        <taxon>Chlamydomonadales</taxon>
        <taxon>Volvocaceae</taxon>
        <taxon>Volvox</taxon>
    </lineage>
</organism>
<feature type="compositionally biased region" description="Basic and acidic residues" evidence="1">
    <location>
        <begin position="345"/>
        <end position="356"/>
    </location>
</feature>
<dbReference type="Proteomes" id="UP000747399">
    <property type="component" value="Unassembled WGS sequence"/>
</dbReference>
<feature type="region of interest" description="Disordered" evidence="1">
    <location>
        <begin position="345"/>
        <end position="369"/>
    </location>
</feature>
<accession>A0A8J4BZL4</accession>
<feature type="region of interest" description="Disordered" evidence="1">
    <location>
        <begin position="256"/>
        <end position="289"/>
    </location>
</feature>
<proteinExistence type="predicted"/>
<dbReference type="EMBL" id="BNCO01000121">
    <property type="protein sequence ID" value="GIL68575.1"/>
    <property type="molecule type" value="Genomic_DNA"/>
</dbReference>
<feature type="compositionally biased region" description="Low complexity" evidence="1">
    <location>
        <begin position="454"/>
        <end position="482"/>
    </location>
</feature>
<feature type="compositionally biased region" description="Pro residues" evidence="1">
    <location>
        <begin position="77"/>
        <end position="99"/>
    </location>
</feature>
<feature type="compositionally biased region" description="Polar residues" evidence="1">
    <location>
        <begin position="123"/>
        <end position="132"/>
    </location>
</feature>
<keyword evidence="3" id="KW-1185">Reference proteome</keyword>